<dbReference type="Proteomes" id="UP000219329">
    <property type="component" value="Unassembled WGS sequence"/>
</dbReference>
<organism evidence="5 6">
    <name type="scientific">OM182 bacterium MED-G28</name>
    <dbReference type="NCBI Taxonomy" id="1986256"/>
    <lineage>
        <taxon>Bacteria</taxon>
        <taxon>Pseudomonadati</taxon>
        <taxon>Pseudomonadota</taxon>
        <taxon>Gammaproteobacteria</taxon>
        <taxon>OMG group</taxon>
        <taxon>OM182 clade</taxon>
    </lineage>
</organism>
<dbReference type="PROSITE" id="PS00519">
    <property type="entry name" value="HTH_ASNC_1"/>
    <property type="match status" value="1"/>
</dbReference>
<evidence type="ECO:0000313" key="5">
    <source>
        <dbReference type="EMBL" id="PDH33226.1"/>
    </source>
</evidence>
<dbReference type="InterPro" id="IPR019887">
    <property type="entry name" value="Tscrpt_reg_AsnC/Lrp_C"/>
</dbReference>
<dbReference type="Gene3D" id="1.10.10.10">
    <property type="entry name" value="Winged helix-like DNA-binding domain superfamily/Winged helix DNA-binding domain"/>
    <property type="match status" value="1"/>
</dbReference>
<dbReference type="SUPFAM" id="SSF46785">
    <property type="entry name" value="Winged helix' DNA-binding domain"/>
    <property type="match status" value="1"/>
</dbReference>
<dbReference type="InterPro" id="IPR036390">
    <property type="entry name" value="WH_DNA-bd_sf"/>
</dbReference>
<dbReference type="PRINTS" id="PR00033">
    <property type="entry name" value="HTHASNC"/>
</dbReference>
<dbReference type="PROSITE" id="PS50956">
    <property type="entry name" value="HTH_ASNC_2"/>
    <property type="match status" value="1"/>
</dbReference>
<sequence>MILDKLDTRILQELQKNGAISNLELAEAIGLSPTPCARRVKQLRDLGIIDRQVTLLNASKLELKLTALIQISMDRHTPDRFEIFEEKVKSYPEVIECLLITGLSADYQLKVVVPDMEYYQEFLLNKITRIEGVTDVHSSFILREVVNSTKLPLNHIQHK</sequence>
<proteinExistence type="predicted"/>
<dbReference type="GO" id="GO:0043565">
    <property type="term" value="F:sequence-specific DNA binding"/>
    <property type="evidence" value="ECO:0007669"/>
    <property type="project" value="InterPro"/>
</dbReference>
<protein>
    <submittedName>
        <fullName evidence="5">AsnC family transcriptional regulator</fullName>
    </submittedName>
</protein>
<keyword evidence="1" id="KW-0805">Transcription regulation</keyword>
<dbReference type="SUPFAM" id="SSF54909">
    <property type="entry name" value="Dimeric alpha+beta barrel"/>
    <property type="match status" value="1"/>
</dbReference>
<keyword evidence="2" id="KW-0238">DNA-binding</keyword>
<dbReference type="Pfam" id="PF13412">
    <property type="entry name" value="HTH_24"/>
    <property type="match status" value="1"/>
</dbReference>
<evidence type="ECO:0000259" key="4">
    <source>
        <dbReference type="PROSITE" id="PS50956"/>
    </source>
</evidence>
<gene>
    <name evidence="5" type="ORF">CNF02_09765</name>
</gene>
<dbReference type="CDD" id="cd00090">
    <property type="entry name" value="HTH_ARSR"/>
    <property type="match status" value="1"/>
</dbReference>
<name>A0A2A5WAP3_9GAMM</name>
<dbReference type="InterPro" id="IPR011008">
    <property type="entry name" value="Dimeric_a/b-barrel"/>
</dbReference>
<dbReference type="InterPro" id="IPR000485">
    <property type="entry name" value="AsnC-type_HTH_dom"/>
</dbReference>
<evidence type="ECO:0000256" key="2">
    <source>
        <dbReference type="ARBA" id="ARBA00023125"/>
    </source>
</evidence>
<dbReference type="Pfam" id="PF01037">
    <property type="entry name" value="AsnC_trans_reg"/>
    <property type="match status" value="1"/>
</dbReference>
<dbReference type="GO" id="GO:0006355">
    <property type="term" value="P:regulation of DNA-templated transcription"/>
    <property type="evidence" value="ECO:0007669"/>
    <property type="project" value="UniProtKB-ARBA"/>
</dbReference>
<dbReference type="SMART" id="SM00344">
    <property type="entry name" value="HTH_ASNC"/>
    <property type="match status" value="1"/>
</dbReference>
<keyword evidence="3" id="KW-0804">Transcription</keyword>
<evidence type="ECO:0000256" key="3">
    <source>
        <dbReference type="ARBA" id="ARBA00023163"/>
    </source>
</evidence>
<dbReference type="GO" id="GO:0043200">
    <property type="term" value="P:response to amino acid"/>
    <property type="evidence" value="ECO:0007669"/>
    <property type="project" value="TreeGrafter"/>
</dbReference>
<dbReference type="AlphaFoldDB" id="A0A2A5WAP3"/>
<dbReference type="InterPro" id="IPR019885">
    <property type="entry name" value="Tscrpt_reg_HTH_AsnC-type_CS"/>
</dbReference>
<reference evidence="5 6" key="1">
    <citation type="submission" date="2017-08" db="EMBL/GenBank/DDBJ databases">
        <title>Fine stratification of microbial communities through a metagenomic profile of the photic zone.</title>
        <authorList>
            <person name="Haro-Moreno J.M."/>
            <person name="Lopez-Perez M."/>
            <person name="De La Torre J."/>
            <person name="Picazo A."/>
            <person name="Camacho A."/>
            <person name="Rodriguez-Valera F."/>
        </authorList>
    </citation>
    <scope>NUCLEOTIDE SEQUENCE [LARGE SCALE GENOMIC DNA]</scope>
    <source>
        <strain evidence="5">MED-G28</strain>
    </source>
</reference>
<comment type="caution">
    <text evidence="5">The sequence shown here is derived from an EMBL/GenBank/DDBJ whole genome shotgun (WGS) entry which is preliminary data.</text>
</comment>
<evidence type="ECO:0000313" key="6">
    <source>
        <dbReference type="Proteomes" id="UP000219329"/>
    </source>
</evidence>
<accession>A0A2A5WAP3</accession>
<dbReference type="GO" id="GO:0005829">
    <property type="term" value="C:cytosol"/>
    <property type="evidence" value="ECO:0007669"/>
    <property type="project" value="TreeGrafter"/>
</dbReference>
<dbReference type="Gene3D" id="3.30.70.920">
    <property type="match status" value="1"/>
</dbReference>
<dbReference type="InterPro" id="IPR011991">
    <property type="entry name" value="ArsR-like_HTH"/>
</dbReference>
<dbReference type="PANTHER" id="PTHR30154:SF34">
    <property type="entry name" value="TRANSCRIPTIONAL REGULATOR AZLB"/>
    <property type="match status" value="1"/>
</dbReference>
<dbReference type="InterPro" id="IPR019888">
    <property type="entry name" value="Tscrpt_reg_AsnC-like"/>
</dbReference>
<dbReference type="EMBL" id="NTJZ01000010">
    <property type="protein sequence ID" value="PDH33226.1"/>
    <property type="molecule type" value="Genomic_DNA"/>
</dbReference>
<feature type="domain" description="HTH asnC-type" evidence="4">
    <location>
        <begin position="3"/>
        <end position="69"/>
    </location>
</feature>
<dbReference type="PANTHER" id="PTHR30154">
    <property type="entry name" value="LEUCINE-RESPONSIVE REGULATORY PROTEIN"/>
    <property type="match status" value="1"/>
</dbReference>
<dbReference type="InterPro" id="IPR036388">
    <property type="entry name" value="WH-like_DNA-bd_sf"/>
</dbReference>
<evidence type="ECO:0000256" key="1">
    <source>
        <dbReference type="ARBA" id="ARBA00023015"/>
    </source>
</evidence>